<dbReference type="SUPFAM" id="SSF53244">
    <property type="entry name" value="MurD-like peptide ligases, peptide-binding domain"/>
    <property type="match status" value="1"/>
</dbReference>
<dbReference type="HAMAP" id="MF_00639">
    <property type="entry name" value="MurD"/>
    <property type="match status" value="1"/>
</dbReference>
<dbReference type="SUPFAM" id="SSF51984">
    <property type="entry name" value="MurCD N-terminal domain"/>
    <property type="match status" value="1"/>
</dbReference>
<dbReference type="PANTHER" id="PTHR43692:SF1">
    <property type="entry name" value="UDP-N-ACETYLMURAMOYLALANINE--D-GLUTAMATE LIGASE"/>
    <property type="match status" value="1"/>
</dbReference>
<keyword evidence="8 17" id="KW-0436">Ligase</keyword>
<dbReference type="Gene3D" id="3.90.190.20">
    <property type="entry name" value="Mur ligase, C-terminal domain"/>
    <property type="match status" value="1"/>
</dbReference>
<evidence type="ECO:0000256" key="12">
    <source>
        <dbReference type="ARBA" id="ARBA00022984"/>
    </source>
</evidence>
<feature type="domain" description="Mur ligase central" evidence="20">
    <location>
        <begin position="114"/>
        <end position="287"/>
    </location>
</feature>
<dbReference type="NCBIfam" id="TIGR01087">
    <property type="entry name" value="murD"/>
    <property type="match status" value="1"/>
</dbReference>
<reference evidence="21" key="2">
    <citation type="submission" date="2021-04" db="EMBL/GenBank/DDBJ databases">
        <authorList>
            <person name="Gilroy R."/>
        </authorList>
    </citation>
    <scope>NUCLEOTIDE SEQUENCE</scope>
    <source>
        <strain evidence="21">CHK33-5263</strain>
    </source>
</reference>
<dbReference type="GO" id="GO:0008360">
    <property type="term" value="P:regulation of cell shape"/>
    <property type="evidence" value="ECO:0007669"/>
    <property type="project" value="UniProtKB-KW"/>
</dbReference>
<evidence type="ECO:0000256" key="1">
    <source>
        <dbReference type="ARBA" id="ARBA00002734"/>
    </source>
</evidence>
<feature type="binding site" evidence="17">
    <location>
        <begin position="116"/>
        <end position="122"/>
    </location>
    <ligand>
        <name>ATP</name>
        <dbReference type="ChEBI" id="CHEBI:30616"/>
    </ligand>
</feature>
<dbReference type="GO" id="GO:0071555">
    <property type="term" value="P:cell wall organization"/>
    <property type="evidence" value="ECO:0007669"/>
    <property type="project" value="UniProtKB-KW"/>
</dbReference>
<accession>A0A9D2DW83</accession>
<evidence type="ECO:0000256" key="7">
    <source>
        <dbReference type="ARBA" id="ARBA00022490"/>
    </source>
</evidence>
<evidence type="ECO:0000259" key="19">
    <source>
        <dbReference type="Pfam" id="PF02875"/>
    </source>
</evidence>
<evidence type="ECO:0000313" key="22">
    <source>
        <dbReference type="Proteomes" id="UP000824044"/>
    </source>
</evidence>
<keyword evidence="13 17" id="KW-0961">Cell wall biogenesis/degradation</keyword>
<dbReference type="GO" id="GO:0005737">
    <property type="term" value="C:cytoplasm"/>
    <property type="evidence" value="ECO:0007669"/>
    <property type="project" value="UniProtKB-SubCell"/>
</dbReference>
<dbReference type="InterPro" id="IPR005762">
    <property type="entry name" value="MurD"/>
</dbReference>
<comment type="function">
    <text evidence="1 17 18">Cell wall formation. Catalyzes the addition of glutamate to the nucleotide precursor UDP-N-acetylmuramoyl-L-alanine (UMA).</text>
</comment>
<proteinExistence type="inferred from homology"/>
<dbReference type="GO" id="GO:0009252">
    <property type="term" value="P:peptidoglycan biosynthetic process"/>
    <property type="evidence" value="ECO:0007669"/>
    <property type="project" value="UniProtKB-UniRule"/>
</dbReference>
<dbReference type="AlphaFoldDB" id="A0A9D2DW83"/>
<keyword evidence="12 17" id="KW-0573">Peptidoglycan synthesis</keyword>
<name>A0A9D2DW83_9FIRM</name>
<keyword evidence="10 17" id="KW-0067">ATP-binding</keyword>
<evidence type="ECO:0000256" key="8">
    <source>
        <dbReference type="ARBA" id="ARBA00022598"/>
    </source>
</evidence>
<gene>
    <name evidence="17 21" type="primary">murD</name>
    <name evidence="21" type="ORF">H9812_02010</name>
</gene>
<evidence type="ECO:0000256" key="18">
    <source>
        <dbReference type="RuleBase" id="RU003664"/>
    </source>
</evidence>
<dbReference type="EMBL" id="DXBS01000042">
    <property type="protein sequence ID" value="HIZ24235.1"/>
    <property type="molecule type" value="Genomic_DNA"/>
</dbReference>
<reference evidence="21" key="1">
    <citation type="journal article" date="2021" name="PeerJ">
        <title>Extensive microbial diversity within the chicken gut microbiome revealed by metagenomics and culture.</title>
        <authorList>
            <person name="Gilroy R."/>
            <person name="Ravi A."/>
            <person name="Getino M."/>
            <person name="Pursley I."/>
            <person name="Horton D.L."/>
            <person name="Alikhan N.F."/>
            <person name="Baker D."/>
            <person name="Gharbi K."/>
            <person name="Hall N."/>
            <person name="Watson M."/>
            <person name="Adriaenssens E.M."/>
            <person name="Foster-Nyarko E."/>
            <person name="Jarju S."/>
            <person name="Secka A."/>
            <person name="Antonio M."/>
            <person name="Oren A."/>
            <person name="Chaudhuri R.R."/>
            <person name="La Ragione R."/>
            <person name="Hildebrand F."/>
            <person name="Pallen M.J."/>
        </authorList>
    </citation>
    <scope>NUCLEOTIDE SEQUENCE</scope>
    <source>
        <strain evidence="21">CHK33-5263</strain>
    </source>
</reference>
<evidence type="ECO:0000256" key="16">
    <source>
        <dbReference type="ARBA" id="ARBA00047632"/>
    </source>
</evidence>
<evidence type="ECO:0000256" key="10">
    <source>
        <dbReference type="ARBA" id="ARBA00022840"/>
    </source>
</evidence>
<evidence type="ECO:0000256" key="17">
    <source>
        <dbReference type="HAMAP-Rule" id="MF_00639"/>
    </source>
</evidence>
<keyword evidence="9 17" id="KW-0547">Nucleotide-binding</keyword>
<evidence type="ECO:0000259" key="20">
    <source>
        <dbReference type="Pfam" id="PF08245"/>
    </source>
</evidence>
<dbReference type="Pfam" id="PF08245">
    <property type="entry name" value="Mur_ligase_M"/>
    <property type="match status" value="1"/>
</dbReference>
<feature type="domain" description="Mur ligase C-terminal" evidence="19">
    <location>
        <begin position="309"/>
        <end position="423"/>
    </location>
</feature>
<evidence type="ECO:0000256" key="5">
    <source>
        <dbReference type="ARBA" id="ARBA00012212"/>
    </source>
</evidence>
<dbReference type="EC" id="6.3.2.9" evidence="5 17"/>
<dbReference type="Pfam" id="PF02875">
    <property type="entry name" value="Mur_ligase_C"/>
    <property type="match status" value="1"/>
</dbReference>
<dbReference type="InterPro" id="IPR004101">
    <property type="entry name" value="Mur_ligase_C"/>
</dbReference>
<dbReference type="Gene3D" id="3.40.50.720">
    <property type="entry name" value="NAD(P)-binding Rossmann-like Domain"/>
    <property type="match status" value="1"/>
</dbReference>
<dbReference type="GO" id="GO:0008764">
    <property type="term" value="F:UDP-N-acetylmuramoylalanine-D-glutamate ligase activity"/>
    <property type="evidence" value="ECO:0007669"/>
    <property type="project" value="UniProtKB-UniRule"/>
</dbReference>
<evidence type="ECO:0000256" key="9">
    <source>
        <dbReference type="ARBA" id="ARBA00022741"/>
    </source>
</evidence>
<comment type="subcellular location">
    <subcellularLocation>
        <location evidence="2 17 18">Cytoplasm</location>
    </subcellularLocation>
</comment>
<dbReference type="SUPFAM" id="SSF53623">
    <property type="entry name" value="MurD-like peptide ligases, catalytic domain"/>
    <property type="match status" value="1"/>
</dbReference>
<comment type="pathway">
    <text evidence="3 17 18">Cell wall biogenesis; peptidoglycan biosynthesis.</text>
</comment>
<evidence type="ECO:0000256" key="6">
    <source>
        <dbReference type="ARBA" id="ARBA00015655"/>
    </source>
</evidence>
<evidence type="ECO:0000256" key="2">
    <source>
        <dbReference type="ARBA" id="ARBA00004496"/>
    </source>
</evidence>
<dbReference type="GO" id="GO:0051301">
    <property type="term" value="P:cell division"/>
    <property type="evidence" value="ECO:0007669"/>
    <property type="project" value="UniProtKB-KW"/>
</dbReference>
<keyword evidence="17 18" id="KW-0131">Cell cycle</keyword>
<evidence type="ECO:0000256" key="13">
    <source>
        <dbReference type="ARBA" id="ARBA00023316"/>
    </source>
</evidence>
<dbReference type="GO" id="GO:0005524">
    <property type="term" value="F:ATP binding"/>
    <property type="evidence" value="ECO:0007669"/>
    <property type="project" value="UniProtKB-UniRule"/>
</dbReference>
<evidence type="ECO:0000313" key="21">
    <source>
        <dbReference type="EMBL" id="HIZ24235.1"/>
    </source>
</evidence>
<comment type="catalytic activity">
    <reaction evidence="16 17 18">
        <text>UDP-N-acetyl-alpha-D-muramoyl-L-alanine + D-glutamate + ATP = UDP-N-acetyl-alpha-D-muramoyl-L-alanyl-D-glutamate + ADP + phosphate + H(+)</text>
        <dbReference type="Rhea" id="RHEA:16429"/>
        <dbReference type="ChEBI" id="CHEBI:15378"/>
        <dbReference type="ChEBI" id="CHEBI:29986"/>
        <dbReference type="ChEBI" id="CHEBI:30616"/>
        <dbReference type="ChEBI" id="CHEBI:43474"/>
        <dbReference type="ChEBI" id="CHEBI:83898"/>
        <dbReference type="ChEBI" id="CHEBI:83900"/>
        <dbReference type="ChEBI" id="CHEBI:456216"/>
        <dbReference type="EC" id="6.3.2.9"/>
    </reaction>
</comment>
<dbReference type="Proteomes" id="UP000824044">
    <property type="component" value="Unassembled WGS sequence"/>
</dbReference>
<evidence type="ECO:0000256" key="15">
    <source>
        <dbReference type="ARBA" id="ARBA00032324"/>
    </source>
</evidence>
<dbReference type="InterPro" id="IPR013221">
    <property type="entry name" value="Mur_ligase_cen"/>
</dbReference>
<evidence type="ECO:0000256" key="11">
    <source>
        <dbReference type="ARBA" id="ARBA00022960"/>
    </source>
</evidence>
<evidence type="ECO:0000256" key="14">
    <source>
        <dbReference type="ARBA" id="ARBA00030398"/>
    </source>
</evidence>
<evidence type="ECO:0000256" key="3">
    <source>
        <dbReference type="ARBA" id="ARBA00004752"/>
    </source>
</evidence>
<protein>
    <recommendedName>
        <fullName evidence="6 17">UDP-N-acetylmuramoylalanine--D-glutamate ligase</fullName>
        <ecNumber evidence="5 17">6.3.2.9</ecNumber>
    </recommendedName>
    <alternativeName>
        <fullName evidence="15 17">D-glutamic acid-adding enzyme</fullName>
    </alternativeName>
    <alternativeName>
        <fullName evidence="14 17">UDP-N-acetylmuramoyl-L-alanyl-D-glutamate synthetase</fullName>
    </alternativeName>
</protein>
<sequence length="469" mass="51314">MYYPMQTFLVAGISRSGVAAAELLLKKHARVVWLYDDVSDEGVRKNIAHLTQLGCRGVSKEELSARAAECDVLVLSPGIPIDHALPVLFRKEGKAIVGEAELAARELRCPVVAVTGTNGKTTTVSMIEHIFNACHKRAVACGNVGRPIADCLEELEEDGIAVAEISSFQLETLTSLRPHVSVFLNIAEDHLNRHYTMENYIYLKQRLMKNSAESEYVVLNHDDAVLRTFAEKTRAQVVWFSTEERVNGAYIQDGAIWWREEKLASLADLPLEGKHNEANALAAVCACKLMGVNGAYIAAALKTFKGIRHRLQKIGEVDGITFLDDSKATNVDAAIKAVESVKGESVIILGGKDKGYSYAPLFAAIRRSGVVHAVLCGENAFRLLDAAVKEGFTQVTLCRPFDLAVRIAFLTAQKGQNVLLSPASASFDAFKSYEERGERFAALMEELKKERAALAAEGECANEPDEQSE</sequence>
<keyword evidence="7 17" id="KW-0963">Cytoplasm</keyword>
<dbReference type="InterPro" id="IPR036615">
    <property type="entry name" value="Mur_ligase_C_dom_sf"/>
</dbReference>
<evidence type="ECO:0000256" key="4">
    <source>
        <dbReference type="ARBA" id="ARBA00010416"/>
    </source>
</evidence>
<organism evidence="21 22">
    <name type="scientific">Candidatus Gallimonas intestinigallinarum</name>
    <dbReference type="NCBI Taxonomy" id="2838604"/>
    <lineage>
        <taxon>Bacteria</taxon>
        <taxon>Bacillati</taxon>
        <taxon>Bacillota</taxon>
        <taxon>Clostridia</taxon>
        <taxon>Candidatus Gallimonas</taxon>
    </lineage>
</organism>
<dbReference type="PANTHER" id="PTHR43692">
    <property type="entry name" value="UDP-N-ACETYLMURAMOYLALANINE--D-GLUTAMATE LIGASE"/>
    <property type="match status" value="1"/>
</dbReference>
<dbReference type="InterPro" id="IPR036565">
    <property type="entry name" value="Mur-like_cat_sf"/>
</dbReference>
<keyword evidence="17 18" id="KW-0132">Cell division</keyword>
<comment type="similarity">
    <text evidence="4 17">Belongs to the MurCDEF family.</text>
</comment>
<comment type="caution">
    <text evidence="21">The sequence shown here is derived from an EMBL/GenBank/DDBJ whole genome shotgun (WGS) entry which is preliminary data.</text>
</comment>
<keyword evidence="11 17" id="KW-0133">Cell shape</keyword>
<dbReference type="Gene3D" id="3.40.1190.10">
    <property type="entry name" value="Mur-like, catalytic domain"/>
    <property type="match status" value="1"/>
</dbReference>